<sequence>MEKSRGHSKIKIPKVKTSNENISPMKLEMEDPMYIARGRFHQSMALNPTFLSFAENLDINSPLARYLRAGSPISGKVSPSGDSFSSPTIGSRKNRSAILQQYNSGSSGSSSCGSRNRLSVSPLSSIENMEMVPLMSSPAYGTPVKAEEEVLVMDDIQVRLSSSGGKRLLTDVAKKFANGKEQRPVRASSTHKSEAHGRKSSSGAGSSAIGPRNRNFRQFHGAAGSEDAGKTSKPASPLPVKPESDLALADTTTNTNDWSPVDDKIVVVVPHASPNNNNSPSREDVNAYISSILYGPSTKSRLPAFAELCS</sequence>
<keyword evidence="3" id="KW-1185">Reference proteome</keyword>
<comment type="caution">
    <text evidence="2">The sequence shown here is derived from an EMBL/GenBank/DDBJ whole genome shotgun (WGS) entry which is preliminary data.</text>
</comment>
<name>A0AAE1INQ7_9FABA</name>
<dbReference type="EMBL" id="JAWXYG010000014">
    <property type="protein sequence ID" value="KAK4254307.1"/>
    <property type="molecule type" value="Genomic_DNA"/>
</dbReference>
<reference evidence="2" key="1">
    <citation type="submission" date="2023-10" db="EMBL/GenBank/DDBJ databases">
        <title>Chromosome-level genome of the transformable northern wattle, Acacia crassicarpa.</title>
        <authorList>
            <person name="Massaro I."/>
            <person name="Sinha N.R."/>
            <person name="Poethig S."/>
            <person name="Leichty A.R."/>
        </authorList>
    </citation>
    <scope>NUCLEOTIDE SEQUENCE</scope>
    <source>
        <strain evidence="2">Acra3RX</strain>
        <tissue evidence="2">Leaf</tissue>
    </source>
</reference>
<organism evidence="2 3">
    <name type="scientific">Acacia crassicarpa</name>
    <name type="common">northern wattle</name>
    <dbReference type="NCBI Taxonomy" id="499986"/>
    <lineage>
        <taxon>Eukaryota</taxon>
        <taxon>Viridiplantae</taxon>
        <taxon>Streptophyta</taxon>
        <taxon>Embryophyta</taxon>
        <taxon>Tracheophyta</taxon>
        <taxon>Spermatophyta</taxon>
        <taxon>Magnoliopsida</taxon>
        <taxon>eudicotyledons</taxon>
        <taxon>Gunneridae</taxon>
        <taxon>Pentapetalae</taxon>
        <taxon>rosids</taxon>
        <taxon>fabids</taxon>
        <taxon>Fabales</taxon>
        <taxon>Fabaceae</taxon>
        <taxon>Caesalpinioideae</taxon>
        <taxon>mimosoid clade</taxon>
        <taxon>Acacieae</taxon>
        <taxon>Acacia</taxon>
    </lineage>
</organism>
<feature type="compositionally biased region" description="Basic and acidic residues" evidence="1">
    <location>
        <begin position="175"/>
        <end position="184"/>
    </location>
</feature>
<evidence type="ECO:0000313" key="3">
    <source>
        <dbReference type="Proteomes" id="UP001293593"/>
    </source>
</evidence>
<accession>A0AAE1INQ7</accession>
<feature type="region of interest" description="Disordered" evidence="1">
    <location>
        <begin position="71"/>
        <end position="92"/>
    </location>
</feature>
<feature type="region of interest" description="Disordered" evidence="1">
    <location>
        <begin position="175"/>
        <end position="257"/>
    </location>
</feature>
<gene>
    <name evidence="2" type="ORF">QN277_009709</name>
</gene>
<evidence type="ECO:0000256" key="1">
    <source>
        <dbReference type="SAM" id="MobiDB-lite"/>
    </source>
</evidence>
<proteinExistence type="predicted"/>
<feature type="compositionally biased region" description="Polar residues" evidence="1">
    <location>
        <begin position="80"/>
        <end position="92"/>
    </location>
</feature>
<evidence type="ECO:0000313" key="2">
    <source>
        <dbReference type="EMBL" id="KAK4254307.1"/>
    </source>
</evidence>
<dbReference type="AlphaFoldDB" id="A0AAE1INQ7"/>
<protein>
    <submittedName>
        <fullName evidence="2">Uncharacterized protein</fullName>
    </submittedName>
</protein>
<dbReference type="Proteomes" id="UP001293593">
    <property type="component" value="Unassembled WGS sequence"/>
</dbReference>